<name>A0ACC1N831_9PEZI</name>
<evidence type="ECO:0000313" key="1">
    <source>
        <dbReference type="EMBL" id="KAJ2975079.1"/>
    </source>
</evidence>
<dbReference type="EMBL" id="JAPDGR010002592">
    <property type="protein sequence ID" value="KAJ2975079.1"/>
    <property type="molecule type" value="Genomic_DNA"/>
</dbReference>
<reference evidence="1" key="1">
    <citation type="submission" date="2022-10" db="EMBL/GenBank/DDBJ databases">
        <title>Genome Sequence of Xylaria curta.</title>
        <authorList>
            <person name="Buettner E."/>
        </authorList>
    </citation>
    <scope>NUCLEOTIDE SEQUENCE</scope>
    <source>
        <strain evidence="1">Babe10</strain>
    </source>
</reference>
<keyword evidence="2" id="KW-1185">Reference proteome</keyword>
<sequence length="597" mass="67671">MDSLAIHSCVYCQGLTIDVRDETASKSSLELFSHHDADGMMDNCPLFEMITKGIPPAELSSGARIQAELSRNENRTTWSITLHVEYTSQGRTRDGPTYFFFIYTRDDDPAYRLIPRLVPNLNPRSPESFETAQVARNLNIPFIWIDALCIVQDDPESMGLELEKMPAIYSNAMFTISAASAKTCCDGFLNPCEALDFNRVIFQLPIRMPSGEEGHIFLAHYDRWARHGESSENEPINERAWTLQEHVVSPRVLYYSSQQLHWICRRGILAEGGFCPTDKDSPWKGHNICRIFVLNQTSTEIVDPSISTALASSLSTHNDKEYDSWLRNWFSRLQNYQARRLTNASDKLVAVSAVGILFARYMHTEFIAGLFSRCLDTDLLWNRVDSSGENPRPAKYRAPSWSWASVDSKTENRTVAGALRKPGDSTIEILPWPDQGTPTGRARIGLEPIELPVRAWMTTASLRIEGTRRVLEGKQWHLPQDSITCSFDAMEAELDTPLGTEILLMEANWYLTNVSRRGLRPGSKVVGLIVLKTGREGDTRYRRVGYFEMQVSSFYRENEARPLRKNILGRNPNTGVEAVRKTVRDAIQAHQRTVILV</sequence>
<proteinExistence type="predicted"/>
<organism evidence="1 2">
    <name type="scientific">Xylaria curta</name>
    <dbReference type="NCBI Taxonomy" id="42375"/>
    <lineage>
        <taxon>Eukaryota</taxon>
        <taxon>Fungi</taxon>
        <taxon>Dikarya</taxon>
        <taxon>Ascomycota</taxon>
        <taxon>Pezizomycotina</taxon>
        <taxon>Sordariomycetes</taxon>
        <taxon>Xylariomycetidae</taxon>
        <taxon>Xylariales</taxon>
        <taxon>Xylariaceae</taxon>
        <taxon>Xylaria</taxon>
    </lineage>
</organism>
<evidence type="ECO:0000313" key="2">
    <source>
        <dbReference type="Proteomes" id="UP001143856"/>
    </source>
</evidence>
<gene>
    <name evidence="1" type="ORF">NUW58_g8458</name>
</gene>
<dbReference type="Proteomes" id="UP001143856">
    <property type="component" value="Unassembled WGS sequence"/>
</dbReference>
<protein>
    <submittedName>
        <fullName evidence="1">Uncharacterized protein</fullName>
    </submittedName>
</protein>
<comment type="caution">
    <text evidence="1">The sequence shown here is derived from an EMBL/GenBank/DDBJ whole genome shotgun (WGS) entry which is preliminary data.</text>
</comment>
<accession>A0ACC1N831</accession>